<evidence type="ECO:0000313" key="3">
    <source>
        <dbReference type="Proteomes" id="UP000292120"/>
    </source>
</evidence>
<sequence length="528" mass="56080">MARIGGTAAAVRLSLPAEGRPSVSWLWQAQPDGLTDLIRNLKRAHGRAVPAASLVLARGEYALISTSAPDVPQPEWADALRWSLRDQVDFALEEAAIDVLPLPEGSQNRMSRSCMAVMLPGDKGRTIELESDDEGMRWAAYEVTESALRNICALGETEGKAHALMVFGDDYGMLVVTFQGELLMTRTIEVVAHAVAGNVEGRGNAVGRAGLEVLRTLDTFERMHSQVQLSELTVAMPAGAEGMVEVLADLVYVPVRQLELGAWLDCKPQDEAAQALMTTPTFAELCALGAALRDVGEARGQHQLQLLTARQSQGPEPFGLDFGVKLAAGVVGGVVVVSMGLNALSARMTMRAETAEKALVDGAVNLPKGPPRPQSMGELEALRETERTQRSQYDAIQRLTASTSAPYSEYFKALARQAVGDLWITGLTILPNGQDLELSGRMIGPQQLPGYLARLGQEPQFQGKRFAQLEMKSLGEQQAALAGITAFTLKARAGGNARAPVGAASAVEAAQAPASSASTAQPAPGAQP</sequence>
<dbReference type="RefSeq" id="WP_130967919.1">
    <property type="nucleotide sequence ID" value="NZ_SIXI01000003.1"/>
</dbReference>
<evidence type="ECO:0000313" key="2">
    <source>
        <dbReference type="EMBL" id="TBO31465.1"/>
    </source>
</evidence>
<dbReference type="Gene3D" id="3.30.420.40">
    <property type="match status" value="2"/>
</dbReference>
<evidence type="ECO:0000256" key="1">
    <source>
        <dbReference type="SAM" id="MobiDB-lite"/>
    </source>
</evidence>
<protein>
    <recommendedName>
        <fullName evidence="4">PilN domain-containing protein</fullName>
    </recommendedName>
</protein>
<keyword evidence="3" id="KW-1185">Reference proteome</keyword>
<dbReference type="Proteomes" id="UP000292120">
    <property type="component" value="Unassembled WGS sequence"/>
</dbReference>
<name>A0A4Q9GZ01_9BURK</name>
<accession>A0A4Q9GZ01</accession>
<feature type="region of interest" description="Disordered" evidence="1">
    <location>
        <begin position="500"/>
        <end position="528"/>
    </location>
</feature>
<dbReference type="Gene3D" id="3.30.1490.300">
    <property type="match status" value="1"/>
</dbReference>
<dbReference type="EMBL" id="SIXI01000003">
    <property type="protein sequence ID" value="TBO31465.1"/>
    <property type="molecule type" value="Genomic_DNA"/>
</dbReference>
<evidence type="ECO:0008006" key="4">
    <source>
        <dbReference type="Google" id="ProtNLM"/>
    </source>
</evidence>
<dbReference type="OrthoDB" id="5296002at2"/>
<gene>
    <name evidence="2" type="ORF">EYS42_09550</name>
</gene>
<proteinExistence type="predicted"/>
<organism evidence="2 3">
    <name type="scientific">Aquabacterium lacunae</name>
    <dbReference type="NCBI Taxonomy" id="2528630"/>
    <lineage>
        <taxon>Bacteria</taxon>
        <taxon>Pseudomonadati</taxon>
        <taxon>Pseudomonadota</taxon>
        <taxon>Betaproteobacteria</taxon>
        <taxon>Burkholderiales</taxon>
        <taxon>Aquabacterium</taxon>
    </lineage>
</organism>
<dbReference type="AlphaFoldDB" id="A0A4Q9GZ01"/>
<reference evidence="2 3" key="1">
    <citation type="submission" date="2019-02" db="EMBL/GenBank/DDBJ databases">
        <title>Aquabacterium sp. strain KMB7.</title>
        <authorList>
            <person name="Chen W.-M."/>
        </authorList>
    </citation>
    <scope>NUCLEOTIDE SEQUENCE [LARGE SCALE GENOMIC DNA]</scope>
    <source>
        <strain evidence="2 3">KMB7</strain>
    </source>
</reference>
<comment type="caution">
    <text evidence="2">The sequence shown here is derived from an EMBL/GenBank/DDBJ whole genome shotgun (WGS) entry which is preliminary data.</text>
</comment>